<evidence type="ECO:0000256" key="1">
    <source>
        <dbReference type="ARBA" id="ARBA00004141"/>
    </source>
</evidence>
<dbReference type="Gene3D" id="1.20.1250.20">
    <property type="entry name" value="MFS general substrate transporter like domains"/>
    <property type="match status" value="1"/>
</dbReference>
<feature type="transmembrane region" description="Helical" evidence="5">
    <location>
        <begin position="163"/>
        <end position="183"/>
    </location>
</feature>
<dbReference type="GO" id="GO:0016020">
    <property type="term" value="C:membrane"/>
    <property type="evidence" value="ECO:0007669"/>
    <property type="project" value="UniProtKB-SubCell"/>
</dbReference>
<evidence type="ECO:0000256" key="3">
    <source>
        <dbReference type="ARBA" id="ARBA00022989"/>
    </source>
</evidence>
<evidence type="ECO:0000256" key="4">
    <source>
        <dbReference type="ARBA" id="ARBA00023136"/>
    </source>
</evidence>
<dbReference type="PANTHER" id="PTHR23507:SF1">
    <property type="entry name" value="FI18259P1-RELATED"/>
    <property type="match status" value="1"/>
</dbReference>
<organism evidence="6">
    <name type="scientific">Oppiella nova</name>
    <dbReference type="NCBI Taxonomy" id="334625"/>
    <lineage>
        <taxon>Eukaryota</taxon>
        <taxon>Metazoa</taxon>
        <taxon>Ecdysozoa</taxon>
        <taxon>Arthropoda</taxon>
        <taxon>Chelicerata</taxon>
        <taxon>Arachnida</taxon>
        <taxon>Acari</taxon>
        <taxon>Acariformes</taxon>
        <taxon>Sarcoptiformes</taxon>
        <taxon>Oribatida</taxon>
        <taxon>Brachypylina</taxon>
        <taxon>Oppioidea</taxon>
        <taxon>Oppiidae</taxon>
        <taxon>Oppiella</taxon>
    </lineage>
</organism>
<dbReference type="Proteomes" id="UP000728032">
    <property type="component" value="Unassembled WGS sequence"/>
</dbReference>
<dbReference type="GO" id="GO:0022857">
    <property type="term" value="F:transmembrane transporter activity"/>
    <property type="evidence" value="ECO:0007669"/>
    <property type="project" value="TreeGrafter"/>
</dbReference>
<dbReference type="OrthoDB" id="6506124at2759"/>
<protein>
    <submittedName>
        <fullName evidence="6">Uncharacterized protein</fullName>
    </submittedName>
</protein>
<evidence type="ECO:0000313" key="7">
    <source>
        <dbReference type="Proteomes" id="UP000728032"/>
    </source>
</evidence>
<keyword evidence="3 5" id="KW-1133">Transmembrane helix</keyword>
<feature type="non-terminal residue" evidence="6">
    <location>
        <position position="309"/>
    </location>
</feature>
<evidence type="ECO:0000313" key="6">
    <source>
        <dbReference type="EMBL" id="CAD7657174.1"/>
    </source>
</evidence>
<sequence length="309" mass="35647">YNIRSTPLDLLLQDKLCVNNYSLSRYFCYNLYIPVIILWALFLGHWTDEYGNGRKAIFIVGSFIQCLEAIISLLNVALLDSDFNTDVRWITISFVPYIVSGSMVWSIAYAYVAATTPANMRPIRMMALEISLALSHLVSDSVYGRVAFDDPMWTTNQIYSQSFIHAISACSAFVAFIWSVFVINQQKEKILFDESFGDNSYELKDYNSYHKQKQQVGNQIKQLFHFNNIKQTFVTVFRKRPNTTRAQIWLTICGTTCYLYVFISVPSFVDEFYEQIYGWYTTDFAEYQASGTVVKCLFVLTATIILIKV</sequence>
<keyword evidence="4 5" id="KW-0472">Membrane</keyword>
<feature type="non-terminal residue" evidence="6">
    <location>
        <position position="1"/>
    </location>
</feature>
<proteinExistence type="predicted"/>
<dbReference type="SUPFAM" id="SSF103473">
    <property type="entry name" value="MFS general substrate transporter"/>
    <property type="match status" value="1"/>
</dbReference>
<feature type="transmembrane region" description="Helical" evidence="5">
    <location>
        <begin position="56"/>
        <end position="78"/>
    </location>
</feature>
<evidence type="ECO:0000256" key="5">
    <source>
        <dbReference type="SAM" id="Phobius"/>
    </source>
</evidence>
<keyword evidence="7" id="KW-1185">Reference proteome</keyword>
<gene>
    <name evidence="6" type="ORF">ONB1V03_LOCUS13805</name>
</gene>
<feature type="transmembrane region" description="Helical" evidence="5">
    <location>
        <begin position="289"/>
        <end position="307"/>
    </location>
</feature>
<dbReference type="EMBL" id="CAJPVJ010012515">
    <property type="protein sequence ID" value="CAG2174360.1"/>
    <property type="molecule type" value="Genomic_DNA"/>
</dbReference>
<reference evidence="6" key="1">
    <citation type="submission" date="2020-11" db="EMBL/GenBank/DDBJ databases">
        <authorList>
            <person name="Tran Van P."/>
        </authorList>
    </citation>
    <scope>NUCLEOTIDE SEQUENCE</scope>
</reference>
<accession>A0A7R9QU11</accession>
<evidence type="ECO:0000256" key="2">
    <source>
        <dbReference type="ARBA" id="ARBA00022692"/>
    </source>
</evidence>
<dbReference type="EMBL" id="OC927340">
    <property type="protein sequence ID" value="CAD7657174.1"/>
    <property type="molecule type" value="Genomic_DNA"/>
</dbReference>
<feature type="transmembrane region" description="Helical" evidence="5">
    <location>
        <begin position="23"/>
        <end position="44"/>
    </location>
</feature>
<dbReference type="AlphaFoldDB" id="A0A7R9QU11"/>
<comment type="subcellular location">
    <subcellularLocation>
        <location evidence="1">Membrane</location>
        <topology evidence="1">Multi-pass membrane protein</topology>
    </subcellularLocation>
</comment>
<keyword evidence="2 5" id="KW-0812">Transmembrane</keyword>
<feature type="transmembrane region" description="Helical" evidence="5">
    <location>
        <begin position="90"/>
        <end position="114"/>
    </location>
</feature>
<name>A0A7R9QU11_9ACAR</name>
<dbReference type="PANTHER" id="PTHR23507">
    <property type="entry name" value="ZGC:174356"/>
    <property type="match status" value="1"/>
</dbReference>
<feature type="transmembrane region" description="Helical" evidence="5">
    <location>
        <begin position="248"/>
        <end position="269"/>
    </location>
</feature>
<dbReference type="InterPro" id="IPR036259">
    <property type="entry name" value="MFS_trans_sf"/>
</dbReference>